<keyword evidence="3" id="KW-1185">Reference proteome</keyword>
<gene>
    <name evidence="2" type="primary">ureE_2</name>
    <name evidence="2" type="ORF">A9E74_01725</name>
</gene>
<dbReference type="PATRIC" id="fig|291169.3.peg.1735"/>
<organism evidence="2 3">
    <name type="scientific">Methylophaga muralis</name>
    <dbReference type="NCBI Taxonomy" id="291169"/>
    <lineage>
        <taxon>Bacteria</taxon>
        <taxon>Pseudomonadati</taxon>
        <taxon>Pseudomonadota</taxon>
        <taxon>Gammaproteobacteria</taxon>
        <taxon>Thiotrichales</taxon>
        <taxon>Piscirickettsiaceae</taxon>
        <taxon>Methylophaga</taxon>
    </lineage>
</organism>
<proteinExistence type="predicted"/>
<dbReference type="RefSeq" id="WP_069296168.1">
    <property type="nucleotide sequence ID" value="NZ_MCRI01000017.1"/>
</dbReference>
<dbReference type="AlphaFoldDB" id="A0A1E3GSL2"/>
<evidence type="ECO:0000313" key="2">
    <source>
        <dbReference type="EMBL" id="ODN66556.1"/>
    </source>
</evidence>
<dbReference type="InterPro" id="IPR036118">
    <property type="entry name" value="UreE_N_sf"/>
</dbReference>
<dbReference type="Proteomes" id="UP000094379">
    <property type="component" value="Unassembled WGS sequence"/>
</dbReference>
<dbReference type="InterPro" id="IPR004029">
    <property type="entry name" value="UreE_N"/>
</dbReference>
<comment type="caution">
    <text evidence="2">The sequence shown here is derived from an EMBL/GenBank/DDBJ whole genome shotgun (WGS) entry which is preliminary data.</text>
</comment>
<protein>
    <submittedName>
        <fullName evidence="2">Urease accessory protein UreE</fullName>
    </submittedName>
</protein>
<feature type="domain" description="UreE urease accessory N-terminal" evidence="1">
    <location>
        <begin position="16"/>
        <end position="79"/>
    </location>
</feature>
<name>A0A1E3GSL2_9GAMM</name>
<reference evidence="2 3" key="1">
    <citation type="submission" date="2016-07" db="EMBL/GenBank/DDBJ databases">
        <title>Draft Genome Sequence of Methylophaga muralis Bur 1.</title>
        <authorList>
            <person name="Vasilenko O.V."/>
            <person name="Doronina N.V."/>
            <person name="Shmareva M.N."/>
            <person name="Tarlachkov S.V."/>
            <person name="Mustakhimov I."/>
            <person name="Trotsenko Y.A."/>
        </authorList>
    </citation>
    <scope>NUCLEOTIDE SEQUENCE [LARGE SCALE GENOMIC DNA]</scope>
    <source>
        <strain evidence="2 3">Bur 1</strain>
    </source>
</reference>
<dbReference type="STRING" id="291169.A9E74_01725"/>
<dbReference type="SMART" id="SM00988">
    <property type="entry name" value="UreE_N"/>
    <property type="match status" value="1"/>
</dbReference>
<dbReference type="EMBL" id="MCRI01000017">
    <property type="protein sequence ID" value="ODN66556.1"/>
    <property type="molecule type" value="Genomic_DNA"/>
</dbReference>
<dbReference type="Gene3D" id="2.60.260.20">
    <property type="entry name" value="Urease metallochaperone UreE, N-terminal domain"/>
    <property type="match status" value="1"/>
</dbReference>
<dbReference type="SUPFAM" id="SSF69287">
    <property type="entry name" value="Urease metallochaperone UreE, N-terminal domain"/>
    <property type="match status" value="1"/>
</dbReference>
<sequence>MIVLSEIIGSANDESLSEKLHQLQHQGGVEIIKLNVSDTSRSRQKVITDKGTECGIALSRSQKLYNGAVLYLDKHQAFVIRVNEEQWLRLSPIDAETALELGYHAGNLHWRIRFDGTDLLVALEGPAQRYIDRIAPLIDSKRVVCETPDAC</sequence>
<accession>A0A1E3GSL2</accession>
<dbReference type="NCBIfam" id="NF009752">
    <property type="entry name" value="PRK13261.1-2"/>
    <property type="match status" value="1"/>
</dbReference>
<evidence type="ECO:0000259" key="1">
    <source>
        <dbReference type="SMART" id="SM00988"/>
    </source>
</evidence>
<evidence type="ECO:0000313" key="3">
    <source>
        <dbReference type="Proteomes" id="UP000094379"/>
    </source>
</evidence>
<dbReference type="Pfam" id="PF02814">
    <property type="entry name" value="UreE_N"/>
    <property type="match status" value="1"/>
</dbReference>